<dbReference type="AlphaFoldDB" id="A0A5K1ILD9"/>
<dbReference type="EMBL" id="CABWIH010000022">
    <property type="protein sequence ID" value="VWL88744.1"/>
    <property type="molecule type" value="Genomic_DNA"/>
</dbReference>
<dbReference type="SMART" id="SM01321">
    <property type="entry name" value="Y1_Tnp"/>
    <property type="match status" value="1"/>
</dbReference>
<dbReference type="PANTHER" id="PTHR34322">
    <property type="entry name" value="TRANSPOSASE, Y1_TNP DOMAIN-CONTAINING"/>
    <property type="match status" value="1"/>
</dbReference>
<accession>A0A5K1ILD9</accession>
<dbReference type="InterPro" id="IPR002686">
    <property type="entry name" value="Transposase_17"/>
</dbReference>
<protein>
    <submittedName>
        <fullName evidence="2">Transposase IS200 like protein</fullName>
    </submittedName>
</protein>
<proteinExistence type="predicted"/>
<dbReference type="Pfam" id="PF01797">
    <property type="entry name" value="Y1_Tnp"/>
    <property type="match status" value="1"/>
</dbReference>
<evidence type="ECO:0000259" key="1">
    <source>
        <dbReference type="SMART" id="SM01321"/>
    </source>
</evidence>
<dbReference type="InterPro" id="IPR036515">
    <property type="entry name" value="Transposase_17_sf"/>
</dbReference>
<dbReference type="GO" id="GO:0004803">
    <property type="term" value="F:transposase activity"/>
    <property type="evidence" value="ECO:0007669"/>
    <property type="project" value="InterPro"/>
</dbReference>
<dbReference type="GO" id="GO:0003677">
    <property type="term" value="F:DNA binding"/>
    <property type="evidence" value="ECO:0007669"/>
    <property type="project" value="InterPro"/>
</dbReference>
<dbReference type="Proteomes" id="UP000330807">
    <property type="component" value="Unassembled WGS sequence"/>
</dbReference>
<gene>
    <name evidence="2" type="ORF">LMKDKBCB_01024</name>
</gene>
<feature type="domain" description="Transposase IS200-like" evidence="1">
    <location>
        <begin position="9"/>
        <end position="123"/>
    </location>
</feature>
<dbReference type="SUPFAM" id="SSF143422">
    <property type="entry name" value="Transposase IS200-like"/>
    <property type="match status" value="1"/>
</dbReference>
<evidence type="ECO:0000313" key="3">
    <source>
        <dbReference type="Proteomes" id="UP000330807"/>
    </source>
</evidence>
<organism evidence="2 3">
    <name type="scientific">Collinsella aerofaciens</name>
    <dbReference type="NCBI Taxonomy" id="74426"/>
    <lineage>
        <taxon>Bacteria</taxon>
        <taxon>Bacillati</taxon>
        <taxon>Actinomycetota</taxon>
        <taxon>Coriobacteriia</taxon>
        <taxon>Coriobacteriales</taxon>
        <taxon>Coriobacteriaceae</taxon>
        <taxon>Collinsella</taxon>
    </lineage>
</organism>
<dbReference type="Gene3D" id="3.30.70.1290">
    <property type="entry name" value="Transposase IS200-like"/>
    <property type="match status" value="1"/>
</dbReference>
<dbReference type="PANTHER" id="PTHR34322:SF2">
    <property type="entry name" value="TRANSPOSASE IS200-LIKE DOMAIN-CONTAINING PROTEIN"/>
    <property type="match status" value="1"/>
</dbReference>
<evidence type="ECO:0000313" key="2">
    <source>
        <dbReference type="EMBL" id="VWL88744.1"/>
    </source>
</evidence>
<sequence length="251" mass="28646">MSRGPRTLTEKGCYHVVQKGAGGQQIFEDAEDRLYYLNLLNRSFQRHHIRLLAWCLMDNHTHLLLDDPDANVSEAFQRLGTGYAMFFKGKTGLEGPVFKGRFYSKPIEDDNQLLQAMRYIHDNPVKGGRASLLEYRWSSFHEYMTEPQITDTSTINALLGSTESFYRFSTSGLPNAYYIKTGRSISEQDYREVAEAALYPLRCVQVKSLEKPPRNEALIKLADIGLSLKQIELVTGIPRSTVFKIIKKGRN</sequence>
<dbReference type="GO" id="GO:0006313">
    <property type="term" value="P:DNA transposition"/>
    <property type="evidence" value="ECO:0007669"/>
    <property type="project" value="InterPro"/>
</dbReference>
<reference evidence="2 3" key="1">
    <citation type="submission" date="2019-10" db="EMBL/GenBank/DDBJ databases">
        <authorList>
            <person name="Wolf R A."/>
        </authorList>
    </citation>
    <scope>NUCLEOTIDE SEQUENCE [LARGE SCALE GENOMIC DNA]</scope>
    <source>
        <strain evidence="2">Collinsella_aerofaciens_AK_138A</strain>
    </source>
</reference>
<name>A0A5K1ILD9_9ACTN</name>